<keyword evidence="5" id="KW-1185">Reference proteome</keyword>
<comment type="caution">
    <text evidence="4">The sequence shown here is derived from an EMBL/GenBank/DDBJ whole genome shotgun (WGS) entry which is preliminary data.</text>
</comment>
<reference evidence="4 5" key="1">
    <citation type="submission" date="2016-08" db="EMBL/GenBank/DDBJ databases">
        <title>Hymenobacter coccineus sp. nov., Hymenobacter lapidarius sp. nov. and Hymenobacter glacialis sp. nov., isolated from Antarctic soil.</title>
        <authorList>
            <person name="Sedlacek I."/>
            <person name="Kralova S."/>
            <person name="Kyrova K."/>
            <person name="Maslanova I."/>
            <person name="Stankova E."/>
            <person name="Vrbovska V."/>
            <person name="Nemec M."/>
            <person name="Bartak M."/>
            <person name="Svec P."/>
            <person name="Busse H.-J."/>
            <person name="Pantucek R."/>
        </authorList>
    </citation>
    <scope>NUCLEOTIDE SEQUENCE [LARGE SCALE GENOMIC DNA]</scope>
    <source>
        <strain evidence="4 5">CCM 8649</strain>
    </source>
</reference>
<proteinExistence type="predicted"/>
<feature type="compositionally biased region" description="Low complexity" evidence="1">
    <location>
        <begin position="98"/>
        <end position="108"/>
    </location>
</feature>
<dbReference type="AlphaFoldDB" id="A0A1G1TER9"/>
<evidence type="ECO:0000256" key="1">
    <source>
        <dbReference type="SAM" id="MobiDB-lite"/>
    </source>
</evidence>
<feature type="region of interest" description="Disordered" evidence="1">
    <location>
        <begin position="92"/>
        <end position="119"/>
    </location>
</feature>
<dbReference type="Proteomes" id="UP000177506">
    <property type="component" value="Unassembled WGS sequence"/>
</dbReference>
<accession>A0A1G1TER9</accession>
<feature type="transmembrane region" description="Helical" evidence="2">
    <location>
        <begin position="71"/>
        <end position="89"/>
    </location>
</feature>
<protein>
    <submittedName>
        <fullName evidence="4">Uncharacterized protein</fullName>
    </submittedName>
</protein>
<keyword evidence="3" id="KW-0732">Signal</keyword>
<feature type="compositionally biased region" description="Low complexity" evidence="1">
    <location>
        <begin position="141"/>
        <end position="157"/>
    </location>
</feature>
<evidence type="ECO:0000256" key="2">
    <source>
        <dbReference type="SAM" id="Phobius"/>
    </source>
</evidence>
<organism evidence="4 5">
    <name type="scientific">Hymenobacter coccineus</name>
    <dbReference type="NCBI Taxonomy" id="1908235"/>
    <lineage>
        <taxon>Bacteria</taxon>
        <taxon>Pseudomonadati</taxon>
        <taxon>Bacteroidota</taxon>
        <taxon>Cytophagia</taxon>
        <taxon>Cytophagales</taxon>
        <taxon>Hymenobacteraceae</taxon>
        <taxon>Hymenobacter</taxon>
    </lineage>
</organism>
<feature type="signal peptide" evidence="3">
    <location>
        <begin position="1"/>
        <end position="31"/>
    </location>
</feature>
<dbReference type="EMBL" id="MDZA01000288">
    <property type="protein sequence ID" value="OGX89373.1"/>
    <property type="molecule type" value="Genomic_DNA"/>
</dbReference>
<keyword evidence="2" id="KW-0472">Membrane</keyword>
<feature type="region of interest" description="Disordered" evidence="1">
    <location>
        <begin position="137"/>
        <end position="188"/>
    </location>
</feature>
<evidence type="ECO:0000256" key="3">
    <source>
        <dbReference type="SAM" id="SignalP"/>
    </source>
</evidence>
<evidence type="ECO:0000313" key="4">
    <source>
        <dbReference type="EMBL" id="OGX89373.1"/>
    </source>
</evidence>
<feature type="chain" id="PRO_5009579369" evidence="3">
    <location>
        <begin position="32"/>
        <end position="324"/>
    </location>
</feature>
<evidence type="ECO:0000313" key="5">
    <source>
        <dbReference type="Proteomes" id="UP000177506"/>
    </source>
</evidence>
<dbReference type="OrthoDB" id="893104at2"/>
<gene>
    <name evidence="4" type="ORF">BEN49_09120</name>
</gene>
<keyword evidence="2" id="KW-1133">Transmembrane helix</keyword>
<name>A0A1G1TER9_9BACT</name>
<keyword evidence="2" id="KW-0812">Transmembrane</keyword>
<sequence>MLHKLLNFGKSAARALAVAALLAGPIGGALAQGVASPEPVTATAAKEPVEQPVMAQPVAAQSAPNRDWSEWALALSVLSLIGVGFLIVTRPKHRHRSSSSSTASSNTTRLAGATDELTPGQFKEVQKMIARALADQNRPVPGATSPAAATPAAGTAANRPKQAINAPRPKTASTALPPDAPVGLPAAPTAEVATETAAPEYVAEEPVAAPAPPAPVGPRRAYVSSAPVNGRFRRNVLQGQPAHNSIYELTWDPVRPDETTFQVNPDPASHPRHISSYADVLEPACEFNLPQGAASRIVTEAPGLLRRVDGDDWEIVRKARIYFA</sequence>
<dbReference type="RefSeq" id="WP_070744852.1">
    <property type="nucleotide sequence ID" value="NZ_MDZA01000288.1"/>
</dbReference>